<dbReference type="EMBL" id="JAFMYW010000012">
    <property type="protein sequence ID" value="MBO0952628.1"/>
    <property type="molecule type" value="Genomic_DNA"/>
</dbReference>
<gene>
    <name evidence="3" type="ORF">J2I46_28875</name>
</gene>
<evidence type="ECO:0000313" key="3">
    <source>
        <dbReference type="EMBL" id="MBO0952628.1"/>
    </source>
</evidence>
<comment type="caution">
    <text evidence="3">The sequence shown here is derived from an EMBL/GenBank/DDBJ whole genome shotgun (WGS) entry which is preliminary data.</text>
</comment>
<proteinExistence type="predicted"/>
<keyword evidence="3" id="KW-0540">Nuclease</keyword>
<sequence>MISLLEFDTNVESYEEQPVCIHYIDQAGKPRTYTPDMLIRYRQERAPGCWLKPRLCEVKYRVDLWAKWHELKPKFRAAVQFAAENGMEFKILTEKEIRTEYLENARFLNRYRTVLIEPGYVERLEMILKQVPQTTPQEIIQLAARDLVHQAHYLYVLWHMVSLEMVGIELTHKLSMKTPIWSLDGPMPHFSKPRRRL</sequence>
<keyword evidence="4" id="KW-1185">Reference proteome</keyword>
<accession>A0ABS3JRL1</accession>
<dbReference type="Pfam" id="PF08722">
    <property type="entry name" value="Tn7_TnsA-like_N"/>
    <property type="match status" value="1"/>
</dbReference>
<dbReference type="InterPro" id="IPR014832">
    <property type="entry name" value="TnsA_C"/>
</dbReference>
<keyword evidence="3" id="KW-0378">Hydrolase</keyword>
<feature type="domain" description="TnsA endonuclease C-terminal" evidence="1">
    <location>
        <begin position="96"/>
        <end position="164"/>
    </location>
</feature>
<dbReference type="GO" id="GO:0004519">
    <property type="term" value="F:endonuclease activity"/>
    <property type="evidence" value="ECO:0007669"/>
    <property type="project" value="UniProtKB-KW"/>
</dbReference>
<dbReference type="Pfam" id="PF08721">
    <property type="entry name" value="Tn7_Tnp_TnsA_C"/>
    <property type="match status" value="1"/>
</dbReference>
<dbReference type="InterPro" id="IPR014833">
    <property type="entry name" value="TnsA_N"/>
</dbReference>
<name>A0ABS3JRL1_9BACT</name>
<dbReference type="RefSeq" id="WP_207332579.1">
    <property type="nucleotide sequence ID" value="NZ_JAFMYW010000012.1"/>
</dbReference>
<protein>
    <submittedName>
        <fullName evidence="3">TnsA endonuclease N-terminal domain-containing protein</fullName>
    </submittedName>
</protein>
<evidence type="ECO:0000313" key="4">
    <source>
        <dbReference type="Proteomes" id="UP000664628"/>
    </source>
</evidence>
<evidence type="ECO:0000259" key="1">
    <source>
        <dbReference type="Pfam" id="PF08721"/>
    </source>
</evidence>
<organism evidence="3 4">
    <name type="scientific">Fibrella forsythiae</name>
    <dbReference type="NCBI Taxonomy" id="2817061"/>
    <lineage>
        <taxon>Bacteria</taxon>
        <taxon>Pseudomonadati</taxon>
        <taxon>Bacteroidota</taxon>
        <taxon>Cytophagia</taxon>
        <taxon>Cytophagales</taxon>
        <taxon>Spirosomataceae</taxon>
        <taxon>Fibrella</taxon>
    </lineage>
</organism>
<keyword evidence="3" id="KW-0255">Endonuclease</keyword>
<reference evidence="3 4" key="1">
    <citation type="submission" date="2021-03" db="EMBL/GenBank/DDBJ databases">
        <title>Fibrella sp. HMF5405 genome sequencing and assembly.</title>
        <authorList>
            <person name="Kang H."/>
            <person name="Kim H."/>
            <person name="Bae S."/>
            <person name="Joh K."/>
        </authorList>
    </citation>
    <scope>NUCLEOTIDE SEQUENCE [LARGE SCALE GENOMIC DNA]</scope>
    <source>
        <strain evidence="3 4">HMF5405</strain>
    </source>
</reference>
<feature type="domain" description="TnsA endonuclease N-terminal" evidence="2">
    <location>
        <begin position="8"/>
        <end position="94"/>
    </location>
</feature>
<evidence type="ECO:0000259" key="2">
    <source>
        <dbReference type="Pfam" id="PF08722"/>
    </source>
</evidence>
<dbReference type="Proteomes" id="UP000664628">
    <property type="component" value="Unassembled WGS sequence"/>
</dbReference>